<reference evidence="3 4" key="1">
    <citation type="submission" date="2023-01" db="EMBL/GenBank/DDBJ databases">
        <title>Analysis of 21 Apiospora genomes using comparative genomics revels a genus with tremendous synthesis potential of carbohydrate active enzymes and secondary metabolites.</title>
        <authorList>
            <person name="Sorensen T."/>
        </authorList>
    </citation>
    <scope>NUCLEOTIDE SEQUENCE [LARGE SCALE GENOMIC DNA]</scope>
    <source>
        <strain evidence="3 4">CBS 83171</strain>
    </source>
</reference>
<dbReference type="EMBL" id="JAQQWM010000004">
    <property type="protein sequence ID" value="KAK8067617.1"/>
    <property type="molecule type" value="Genomic_DNA"/>
</dbReference>
<keyword evidence="4" id="KW-1185">Reference proteome</keyword>
<gene>
    <name evidence="3" type="ORF">PG996_006729</name>
</gene>
<evidence type="ECO:0000256" key="1">
    <source>
        <dbReference type="SAM" id="MobiDB-lite"/>
    </source>
</evidence>
<dbReference type="Pfam" id="PF20150">
    <property type="entry name" value="2EXR"/>
    <property type="match status" value="1"/>
</dbReference>
<dbReference type="PANTHER" id="PTHR35910:SF6">
    <property type="entry name" value="2EXR DOMAIN-CONTAINING PROTEIN"/>
    <property type="match status" value="1"/>
</dbReference>
<evidence type="ECO:0000313" key="3">
    <source>
        <dbReference type="EMBL" id="KAK8067617.1"/>
    </source>
</evidence>
<evidence type="ECO:0000313" key="4">
    <source>
        <dbReference type="Proteomes" id="UP001446871"/>
    </source>
</evidence>
<dbReference type="InterPro" id="IPR045518">
    <property type="entry name" value="2EXR"/>
</dbReference>
<protein>
    <recommendedName>
        <fullName evidence="2">2EXR domain-containing protein</fullName>
    </recommendedName>
</protein>
<proteinExistence type="predicted"/>
<dbReference type="PANTHER" id="PTHR35910">
    <property type="entry name" value="2EXR DOMAIN-CONTAINING PROTEIN"/>
    <property type="match status" value="1"/>
</dbReference>
<feature type="region of interest" description="Disordered" evidence="1">
    <location>
        <begin position="1"/>
        <end position="21"/>
    </location>
</feature>
<accession>A0ABR1V8V9</accession>
<name>A0ABR1V8V9_9PEZI</name>
<evidence type="ECO:0000259" key="2">
    <source>
        <dbReference type="Pfam" id="PF20150"/>
    </source>
</evidence>
<feature type="domain" description="2EXR" evidence="2">
    <location>
        <begin position="28"/>
        <end position="126"/>
    </location>
</feature>
<feature type="compositionally biased region" description="Low complexity" evidence="1">
    <location>
        <begin position="1"/>
        <end position="12"/>
    </location>
</feature>
<organism evidence="3 4">
    <name type="scientific">Apiospora saccharicola</name>
    <dbReference type="NCBI Taxonomy" id="335842"/>
    <lineage>
        <taxon>Eukaryota</taxon>
        <taxon>Fungi</taxon>
        <taxon>Dikarya</taxon>
        <taxon>Ascomycota</taxon>
        <taxon>Pezizomycotina</taxon>
        <taxon>Sordariomycetes</taxon>
        <taxon>Xylariomycetidae</taxon>
        <taxon>Amphisphaeriales</taxon>
        <taxon>Apiosporaceae</taxon>
        <taxon>Apiospora</taxon>
    </lineage>
</organism>
<dbReference type="Proteomes" id="UP001446871">
    <property type="component" value="Unassembled WGS sequence"/>
</dbReference>
<sequence>MSSLSSSSSKTSDPGEPSYQNAAAASTFPRFSALPPELRLQIWRSFAPIDRRRAPHVLAFELSLPPGRKQSVVEPCPSLANQTATVRAVLAVNRESRIEAHKAYPHTMALRDGTLVVSFNRDLDVVLVDTVDPDGQFLAGWEEGVRGFTDQVRQLAVGPRYFNQFRLFNMHPGWLLGFLAPFGRLSVVYYTLTACVLEDTDCAWCVSDEVNSFYRPETLDTGQQRPYRLEAMYCWPNLLVGSSRQYAQEEKSFRKGEYAKSQSLDDLMDMIQQPVRPDYATIPIIFHKGAYSCVSYEQLRRLRKVEYWPMVSFSGISCIRRYRALGGIDVGRYPDDSDTD</sequence>
<comment type="caution">
    <text evidence="3">The sequence shown here is derived from an EMBL/GenBank/DDBJ whole genome shotgun (WGS) entry which is preliminary data.</text>
</comment>